<proteinExistence type="predicted"/>
<name>A0ACC0I4M8_9ERIC</name>
<dbReference type="EMBL" id="CM045759">
    <property type="protein sequence ID" value="KAI8020272.1"/>
    <property type="molecule type" value="Genomic_DNA"/>
</dbReference>
<evidence type="ECO:0000313" key="1">
    <source>
        <dbReference type="EMBL" id="KAI8020272.1"/>
    </source>
</evidence>
<dbReference type="Proteomes" id="UP001060215">
    <property type="component" value="Chromosome 2"/>
</dbReference>
<gene>
    <name evidence="1" type="ORF">LOK49_LG04G00238</name>
</gene>
<organism evidence="1 2">
    <name type="scientific">Camellia lanceoleosa</name>
    <dbReference type="NCBI Taxonomy" id="1840588"/>
    <lineage>
        <taxon>Eukaryota</taxon>
        <taxon>Viridiplantae</taxon>
        <taxon>Streptophyta</taxon>
        <taxon>Embryophyta</taxon>
        <taxon>Tracheophyta</taxon>
        <taxon>Spermatophyta</taxon>
        <taxon>Magnoliopsida</taxon>
        <taxon>eudicotyledons</taxon>
        <taxon>Gunneridae</taxon>
        <taxon>Pentapetalae</taxon>
        <taxon>asterids</taxon>
        <taxon>Ericales</taxon>
        <taxon>Theaceae</taxon>
        <taxon>Camellia</taxon>
    </lineage>
</organism>
<reference evidence="1 2" key="1">
    <citation type="journal article" date="2022" name="Plant J.">
        <title>Chromosome-level genome of Camellia lanceoleosa provides a valuable resource for understanding genome evolution and self-incompatibility.</title>
        <authorList>
            <person name="Gong W."/>
            <person name="Xiao S."/>
            <person name="Wang L."/>
            <person name="Liao Z."/>
            <person name="Chang Y."/>
            <person name="Mo W."/>
            <person name="Hu G."/>
            <person name="Li W."/>
            <person name="Zhao G."/>
            <person name="Zhu H."/>
            <person name="Hu X."/>
            <person name="Ji K."/>
            <person name="Xiang X."/>
            <person name="Song Q."/>
            <person name="Yuan D."/>
            <person name="Jin S."/>
            <person name="Zhang L."/>
        </authorList>
    </citation>
    <scope>NUCLEOTIDE SEQUENCE [LARGE SCALE GENOMIC DNA]</scope>
    <source>
        <strain evidence="1">SQ_2022a</strain>
    </source>
</reference>
<sequence>MSSMVIFILGSVIAERGIADHYSGKGFVTESVGYAMPDGRSSRGKIVCTINVNIALRKSFLPSRLAGSMQCREWQEEVVGNMGSREFGATVIYYAYMIHTKIGNKKVAAKVFFFTFLTVDLLFLDMYANAEVVEIIIYNVSLDSSFFLSLSFELRYWFLSSD</sequence>
<keyword evidence="2" id="KW-1185">Reference proteome</keyword>
<protein>
    <submittedName>
        <fullName evidence="1">Uncharacterized protein</fullName>
    </submittedName>
</protein>
<accession>A0ACC0I4M8</accession>
<evidence type="ECO:0000313" key="2">
    <source>
        <dbReference type="Proteomes" id="UP001060215"/>
    </source>
</evidence>
<comment type="caution">
    <text evidence="1">The sequence shown here is derived from an EMBL/GenBank/DDBJ whole genome shotgun (WGS) entry which is preliminary data.</text>
</comment>